<name>A0AAW1K0A9_POPJA</name>
<evidence type="ECO:0000313" key="2">
    <source>
        <dbReference type="Proteomes" id="UP001458880"/>
    </source>
</evidence>
<gene>
    <name evidence="1" type="ORF">QE152_g25677</name>
</gene>
<organism evidence="1 2">
    <name type="scientific">Popillia japonica</name>
    <name type="common">Japanese beetle</name>
    <dbReference type="NCBI Taxonomy" id="7064"/>
    <lineage>
        <taxon>Eukaryota</taxon>
        <taxon>Metazoa</taxon>
        <taxon>Ecdysozoa</taxon>
        <taxon>Arthropoda</taxon>
        <taxon>Hexapoda</taxon>
        <taxon>Insecta</taxon>
        <taxon>Pterygota</taxon>
        <taxon>Neoptera</taxon>
        <taxon>Endopterygota</taxon>
        <taxon>Coleoptera</taxon>
        <taxon>Polyphaga</taxon>
        <taxon>Scarabaeiformia</taxon>
        <taxon>Scarabaeidae</taxon>
        <taxon>Rutelinae</taxon>
        <taxon>Popillia</taxon>
    </lineage>
</organism>
<evidence type="ECO:0000313" key="1">
    <source>
        <dbReference type="EMBL" id="KAK9711072.1"/>
    </source>
</evidence>
<dbReference type="Proteomes" id="UP001458880">
    <property type="component" value="Unassembled WGS sequence"/>
</dbReference>
<sequence length="82" mass="9584">MEPRGYWRKEVQMKEYGKSELVINIERIASVQSFFGVLLLIPRTMPRTYRRVTEKASWTSEQLQAAVKSIENGTPSDKQHEK</sequence>
<dbReference type="EMBL" id="JASPKY010000285">
    <property type="protein sequence ID" value="KAK9711072.1"/>
    <property type="molecule type" value="Genomic_DNA"/>
</dbReference>
<accession>A0AAW1K0A9</accession>
<keyword evidence="2" id="KW-1185">Reference proteome</keyword>
<protein>
    <submittedName>
        <fullName evidence="1">Uncharacterized protein</fullName>
    </submittedName>
</protein>
<reference evidence="1 2" key="1">
    <citation type="journal article" date="2024" name="BMC Genomics">
        <title>De novo assembly and annotation of Popillia japonica's genome with initial clues to its potential as an invasive pest.</title>
        <authorList>
            <person name="Cucini C."/>
            <person name="Boschi S."/>
            <person name="Funari R."/>
            <person name="Cardaioli E."/>
            <person name="Iannotti N."/>
            <person name="Marturano G."/>
            <person name="Paoli F."/>
            <person name="Bruttini M."/>
            <person name="Carapelli A."/>
            <person name="Frati F."/>
            <person name="Nardi F."/>
        </authorList>
    </citation>
    <scope>NUCLEOTIDE SEQUENCE [LARGE SCALE GENOMIC DNA]</scope>
    <source>
        <strain evidence="1">DMR45628</strain>
    </source>
</reference>
<proteinExistence type="predicted"/>
<dbReference type="AlphaFoldDB" id="A0AAW1K0A9"/>
<comment type="caution">
    <text evidence="1">The sequence shown here is derived from an EMBL/GenBank/DDBJ whole genome shotgun (WGS) entry which is preliminary data.</text>
</comment>